<dbReference type="GO" id="GO:0000938">
    <property type="term" value="C:GARP complex"/>
    <property type="evidence" value="ECO:0007669"/>
    <property type="project" value="TreeGrafter"/>
</dbReference>
<dbReference type="EMBL" id="JAJTJA010000004">
    <property type="protein sequence ID" value="KAH8700458.1"/>
    <property type="molecule type" value="Genomic_DNA"/>
</dbReference>
<dbReference type="InterPro" id="IPR048319">
    <property type="entry name" value="Vps52_CC"/>
</dbReference>
<evidence type="ECO:0000256" key="4">
    <source>
        <dbReference type="ARBA" id="ARBA00022927"/>
    </source>
</evidence>
<evidence type="ECO:0000259" key="7">
    <source>
        <dbReference type="Pfam" id="PF01266"/>
    </source>
</evidence>
<gene>
    <name evidence="10" type="ORF">BGW36DRAFT_395550</name>
</gene>
<dbReference type="GO" id="GO:0032456">
    <property type="term" value="P:endocytic recycling"/>
    <property type="evidence" value="ECO:0007669"/>
    <property type="project" value="TreeGrafter"/>
</dbReference>
<dbReference type="GO" id="GO:0006896">
    <property type="term" value="P:Golgi to vacuole transport"/>
    <property type="evidence" value="ECO:0007669"/>
    <property type="project" value="TreeGrafter"/>
</dbReference>
<accession>A0AAD4KVU2</accession>
<keyword evidence="3" id="KW-0813">Transport</keyword>
<feature type="compositionally biased region" description="Low complexity" evidence="6">
    <location>
        <begin position="46"/>
        <end position="62"/>
    </location>
</feature>
<proteinExistence type="inferred from homology"/>
<keyword evidence="5" id="KW-0333">Golgi apparatus</keyword>
<dbReference type="Proteomes" id="UP001201262">
    <property type="component" value="Unassembled WGS sequence"/>
</dbReference>
<dbReference type="Pfam" id="PF04129">
    <property type="entry name" value="Vps52_CC"/>
    <property type="match status" value="1"/>
</dbReference>
<evidence type="ECO:0000259" key="9">
    <source>
        <dbReference type="Pfam" id="PF20655"/>
    </source>
</evidence>
<dbReference type="GO" id="GO:0042147">
    <property type="term" value="P:retrograde transport, endosome to Golgi"/>
    <property type="evidence" value="ECO:0007669"/>
    <property type="project" value="TreeGrafter"/>
</dbReference>
<comment type="subcellular location">
    <subcellularLocation>
        <location evidence="1">Golgi apparatus</location>
        <location evidence="1">trans-Golgi network</location>
    </subcellularLocation>
</comment>
<reference evidence="10" key="1">
    <citation type="submission" date="2021-12" db="EMBL/GenBank/DDBJ databases">
        <title>Convergent genome expansion in fungi linked to evolution of root-endophyte symbiosis.</title>
        <authorList>
            <consortium name="DOE Joint Genome Institute"/>
            <person name="Ke Y.-H."/>
            <person name="Bonito G."/>
            <person name="Liao H.-L."/>
            <person name="Looney B."/>
            <person name="Rojas-Flechas A."/>
            <person name="Nash J."/>
            <person name="Hameed K."/>
            <person name="Schadt C."/>
            <person name="Martin F."/>
            <person name="Crous P.W."/>
            <person name="Miettinen O."/>
            <person name="Magnuson J.K."/>
            <person name="Labbe J."/>
            <person name="Jacobson D."/>
            <person name="Doktycz M.J."/>
            <person name="Veneault-Fourrey C."/>
            <person name="Kuo A."/>
            <person name="Mondo S."/>
            <person name="Calhoun S."/>
            <person name="Riley R."/>
            <person name="Ohm R."/>
            <person name="LaButti K."/>
            <person name="Andreopoulos B."/>
            <person name="Pangilinan J."/>
            <person name="Nolan M."/>
            <person name="Tritt A."/>
            <person name="Clum A."/>
            <person name="Lipzen A."/>
            <person name="Daum C."/>
            <person name="Barry K."/>
            <person name="Grigoriev I.V."/>
            <person name="Vilgalys R."/>
        </authorList>
    </citation>
    <scope>NUCLEOTIDE SEQUENCE</scope>
    <source>
        <strain evidence="10">PMI_201</strain>
    </source>
</reference>
<sequence length="1057" mass="115913">MWLDRLSAHSTPSGTPPPINRHASPSQRSPRPRAAQAFRPGLHPRSSSTSLLLTPNDSTTSLPNTSKNPPNVPARSLLSRTPPAETASPVDVLNGIIGKKASDRQGDILEKPPQLVEAIDFGNLSLEEFVNRGKASGGILSSEAGVATIQQFEGDRDKFQELHNAIVDCDDVLKSVESYLSDFQTELGAVSAEIETLQTRSIQLNAKLENRRNVERLLGPAVEEISISPKTVRLIAEGPIDDNWVKALNEVESRSASIEKSASSSVKAVEDVKPLLVDLKNKATVRIRDYLVAQIKAIRSPNMNAQVIQQQHLIKYKDLYTFLSRTHPTLSEEIAQAYVNTMKWYYLSNFTRYNQALEKLKIQTSDQNNVLGGDPAAQRASGTNANGRAVAHDPFSLGRRADALRTTSHMAISSYVAEEDKATHGFEVVFRNFNLALVDNVSAEYSFLTEMFAVKSFHHISRKALEIFEPLFTLGQTLTKQLIDNTTDCLGVLLCVRLNQQSAFELQRRKVPVAESYINGINMQLWPRFQKIMDLHCESLKRLSSGAVRSSVSLSLTMDDANKSSAPHFLAQRFGQLIHGIVSLSNEAGDDEPVSNSLSRLTAEFDTLLAKLGRGSGDAKRRERFLYNNYSLILTIISDTDGKLASEQKEPVMASLLPRSSTLLQRRRFSTSRASNADFTHAVIGAGVVGLAIARQLAARDGTSTIVLERHGAVGTETSSRNSEVIHAGIYYPPTSLKTRLCIRGKNLLYSLCASKQIPHLRTRKWIVAQDEVEWRVCLALREHAQNIGVPTRLVGAEEARRTEPDIQARAGIVESPTTGIVDAHALMSVLQGEYEERGGDIAFHTAVRRIEAVDHGKGGYRIFTSSAGDDGSSEESSITAETLINSAGLGACEINNMILPPNRHRRAYYAKGTYFSYSASRPKPSTLIYPAPVPGHGGLGTHLTRDMGGRVRFGPDVEWVESASDYTPSPARLQQALPEIKRYLPGIDTDSVVLDYCGIRPKLARGGGNVAGKGFQDFVIREEDGFKGFVNLLGIESPGLTSSLAIGEVVEELLYR</sequence>
<dbReference type="InterPro" id="IPR007258">
    <property type="entry name" value="Vps52"/>
</dbReference>
<feature type="domain" description="Vps52 C-terminal" evidence="9">
    <location>
        <begin position="340"/>
        <end position="650"/>
    </location>
</feature>
<evidence type="ECO:0000256" key="3">
    <source>
        <dbReference type="ARBA" id="ARBA00022448"/>
    </source>
</evidence>
<protein>
    <submittedName>
        <fullName evidence="10">Sac2 family-domain-containing protein</fullName>
    </submittedName>
</protein>
<feature type="domain" description="FAD dependent oxidoreductase" evidence="7">
    <location>
        <begin position="682"/>
        <end position="1053"/>
    </location>
</feature>
<keyword evidence="11" id="KW-1185">Reference proteome</keyword>
<organism evidence="10 11">
    <name type="scientific">Talaromyces proteolyticus</name>
    <dbReference type="NCBI Taxonomy" id="1131652"/>
    <lineage>
        <taxon>Eukaryota</taxon>
        <taxon>Fungi</taxon>
        <taxon>Dikarya</taxon>
        <taxon>Ascomycota</taxon>
        <taxon>Pezizomycotina</taxon>
        <taxon>Eurotiomycetes</taxon>
        <taxon>Eurotiomycetidae</taxon>
        <taxon>Eurotiales</taxon>
        <taxon>Trichocomaceae</taxon>
        <taxon>Talaromyces</taxon>
        <taxon>Talaromyces sect. Bacilispori</taxon>
    </lineage>
</organism>
<dbReference type="Pfam" id="PF20655">
    <property type="entry name" value="Vps52_C"/>
    <property type="match status" value="1"/>
</dbReference>
<feature type="region of interest" description="Disordered" evidence="6">
    <location>
        <begin position="1"/>
        <end position="90"/>
    </location>
</feature>
<dbReference type="InterPro" id="IPR036188">
    <property type="entry name" value="FAD/NAD-bd_sf"/>
</dbReference>
<dbReference type="Gene3D" id="3.50.50.60">
    <property type="entry name" value="FAD/NAD(P)-binding domain"/>
    <property type="match status" value="1"/>
</dbReference>
<dbReference type="PANTHER" id="PTHR14190:SF7">
    <property type="entry name" value="VACUOLAR PROTEIN SORTING-ASSOCIATED PROTEIN 52 HOMOLOG"/>
    <property type="match status" value="1"/>
</dbReference>
<dbReference type="GO" id="GO:0015031">
    <property type="term" value="P:protein transport"/>
    <property type="evidence" value="ECO:0007669"/>
    <property type="project" value="UniProtKB-KW"/>
</dbReference>
<dbReference type="PANTHER" id="PTHR14190">
    <property type="entry name" value="SUPPRESSOR OF ACTIN MUTATIONS 2/VACUOLAR PROTEIN SORTING 52"/>
    <property type="match status" value="1"/>
</dbReference>
<comment type="caution">
    <text evidence="10">The sequence shown here is derived from an EMBL/GenBank/DDBJ whole genome shotgun (WGS) entry which is preliminary data.</text>
</comment>
<feature type="domain" description="Vps52 coiled-coil" evidence="8">
    <location>
        <begin position="157"/>
        <end position="323"/>
    </location>
</feature>
<dbReference type="GO" id="GO:0005829">
    <property type="term" value="C:cytosol"/>
    <property type="evidence" value="ECO:0007669"/>
    <property type="project" value="GOC"/>
</dbReference>
<dbReference type="AlphaFoldDB" id="A0AAD4KVU2"/>
<evidence type="ECO:0000256" key="1">
    <source>
        <dbReference type="ARBA" id="ARBA00004601"/>
    </source>
</evidence>
<evidence type="ECO:0000313" key="10">
    <source>
        <dbReference type="EMBL" id="KAH8700458.1"/>
    </source>
</evidence>
<evidence type="ECO:0000259" key="8">
    <source>
        <dbReference type="Pfam" id="PF04129"/>
    </source>
</evidence>
<dbReference type="Gene3D" id="3.30.9.10">
    <property type="entry name" value="D-Amino Acid Oxidase, subunit A, domain 2"/>
    <property type="match status" value="1"/>
</dbReference>
<dbReference type="GeneID" id="70248339"/>
<dbReference type="GO" id="GO:0019905">
    <property type="term" value="F:syntaxin binding"/>
    <property type="evidence" value="ECO:0007669"/>
    <property type="project" value="TreeGrafter"/>
</dbReference>
<dbReference type="InterPro" id="IPR006076">
    <property type="entry name" value="FAD-dep_OxRdtase"/>
</dbReference>
<keyword evidence="4" id="KW-0653">Protein transport</keyword>
<dbReference type="InterPro" id="IPR048361">
    <property type="entry name" value="Vps52_C"/>
</dbReference>
<comment type="similarity">
    <text evidence="2">Belongs to the VPS52 family.</text>
</comment>
<dbReference type="RefSeq" id="XP_046074164.1">
    <property type="nucleotide sequence ID" value="XM_046218052.1"/>
</dbReference>
<dbReference type="Pfam" id="PF01266">
    <property type="entry name" value="DAO"/>
    <property type="match status" value="1"/>
</dbReference>
<evidence type="ECO:0000256" key="6">
    <source>
        <dbReference type="SAM" id="MobiDB-lite"/>
    </source>
</evidence>
<dbReference type="SUPFAM" id="SSF51905">
    <property type="entry name" value="FAD/NAD(P)-binding domain"/>
    <property type="match status" value="1"/>
</dbReference>
<evidence type="ECO:0000256" key="2">
    <source>
        <dbReference type="ARBA" id="ARBA00008180"/>
    </source>
</evidence>
<name>A0AAD4KVU2_9EURO</name>
<evidence type="ECO:0000313" key="11">
    <source>
        <dbReference type="Proteomes" id="UP001201262"/>
    </source>
</evidence>
<evidence type="ECO:0000256" key="5">
    <source>
        <dbReference type="ARBA" id="ARBA00023034"/>
    </source>
</evidence>